<reference evidence="2" key="2">
    <citation type="submission" date="2025-08" db="UniProtKB">
        <authorList>
            <consortium name="RefSeq"/>
        </authorList>
    </citation>
    <scope>IDENTIFICATION</scope>
    <source>
        <tissue evidence="2">Leaf</tissue>
    </source>
</reference>
<accession>A0AC58RQ12</accession>
<sequence length="289" mass="33485">MHTFYLPTREATITLQDVQVLYELRIDGLAVALPQYMRAMMRPQYLDLLGQYTGFRPQGEAVVKGGSRISVTAIRQHMEVLHPDITGEIEDLYIHWYTRLALFLLFRGVLFPSTSGNIVRLRFLHHLQQLDELPQYSWGDVALVWAWERILPLQPPLPPLESGVAPPFLPLARRWVLRRGNYQCSDAYHNIPLFIWTPYNDELLADLPDYCSVDRLLWSTSIPMICLDVVEHHAIEYVLRQFDRPETMPREPAWVATHYQRDDRSRVDDKLPVRGLDSATTFTDPGGGY</sequence>
<reference evidence="1" key="1">
    <citation type="journal article" date="2014" name="Nat. Commun.">
        <title>The tobacco genome sequence and its comparison with those of tomato and potato.</title>
        <authorList>
            <person name="Sierro N."/>
            <person name="Battey J.N."/>
            <person name="Ouadi S."/>
            <person name="Bakaher N."/>
            <person name="Bovet L."/>
            <person name="Willig A."/>
            <person name="Goepfert S."/>
            <person name="Peitsch M.C."/>
            <person name="Ivanov N.V."/>
        </authorList>
    </citation>
    <scope>NUCLEOTIDE SEQUENCE [LARGE SCALE GENOMIC DNA]</scope>
</reference>
<evidence type="ECO:0000313" key="2">
    <source>
        <dbReference type="RefSeq" id="XP_075074754.1"/>
    </source>
</evidence>
<keyword evidence="1" id="KW-1185">Reference proteome</keyword>
<dbReference type="Proteomes" id="UP000790787">
    <property type="component" value="Chromosome 7"/>
</dbReference>
<dbReference type="RefSeq" id="XP_075074754.1">
    <property type="nucleotide sequence ID" value="XM_075218653.1"/>
</dbReference>
<organism evidence="1 2">
    <name type="scientific">Nicotiana tabacum</name>
    <name type="common">Common tobacco</name>
    <dbReference type="NCBI Taxonomy" id="4097"/>
    <lineage>
        <taxon>Eukaryota</taxon>
        <taxon>Viridiplantae</taxon>
        <taxon>Streptophyta</taxon>
        <taxon>Embryophyta</taxon>
        <taxon>Tracheophyta</taxon>
        <taxon>Spermatophyta</taxon>
        <taxon>Magnoliopsida</taxon>
        <taxon>eudicotyledons</taxon>
        <taxon>Gunneridae</taxon>
        <taxon>Pentapetalae</taxon>
        <taxon>asterids</taxon>
        <taxon>lamiids</taxon>
        <taxon>Solanales</taxon>
        <taxon>Solanaceae</taxon>
        <taxon>Nicotianoideae</taxon>
        <taxon>Nicotianeae</taxon>
        <taxon>Nicotiana</taxon>
    </lineage>
</organism>
<gene>
    <name evidence="2" type="primary">LOC142162313</name>
</gene>
<evidence type="ECO:0000313" key="1">
    <source>
        <dbReference type="Proteomes" id="UP000790787"/>
    </source>
</evidence>
<protein>
    <submittedName>
        <fullName evidence="2">Serine/threonine-protein phosphatase 7 long form homolog</fullName>
    </submittedName>
</protein>
<proteinExistence type="predicted"/>
<name>A0AC58RQ12_TOBAC</name>